<accession>A0A150SLN9</accession>
<dbReference type="AlphaFoldDB" id="A0A150SLN9"/>
<evidence type="ECO:0008006" key="3">
    <source>
        <dbReference type="Google" id="ProtNLM"/>
    </source>
</evidence>
<sequence length="86" mass="9796">MWTVQVSSHCENNGLTGAEYSRYTFFTNLIRQGYHPRTSSEMNGHMGYEHLGGNLYSVRISHGGRVYFTQDDVNEIVTIEQVGGHR</sequence>
<evidence type="ECO:0000313" key="2">
    <source>
        <dbReference type="Proteomes" id="UP000075635"/>
    </source>
</evidence>
<dbReference type="EMBL" id="JEMB01000822">
    <property type="protein sequence ID" value="KYF93373.1"/>
    <property type="molecule type" value="Genomic_DNA"/>
</dbReference>
<gene>
    <name evidence="1" type="ORF">BE17_53170</name>
</gene>
<reference evidence="1 2" key="1">
    <citation type="submission" date="2014-02" db="EMBL/GenBank/DDBJ databases">
        <title>The small core and large imbalanced accessory genome model reveals a collaborative survival strategy of Sorangium cellulosum strains in nature.</title>
        <authorList>
            <person name="Han K."/>
            <person name="Peng R."/>
            <person name="Blom J."/>
            <person name="Li Y.-Z."/>
        </authorList>
    </citation>
    <scope>NUCLEOTIDE SEQUENCE [LARGE SCALE GENOMIC DNA]</scope>
    <source>
        <strain evidence="1 2">So0011-07</strain>
    </source>
</reference>
<comment type="caution">
    <text evidence="1">The sequence shown here is derived from an EMBL/GenBank/DDBJ whole genome shotgun (WGS) entry which is preliminary data.</text>
</comment>
<name>A0A150SLN9_SORCE</name>
<protein>
    <recommendedName>
        <fullName evidence="3">Cytotoxic translational repressor of toxin-antitoxin stability system</fullName>
    </recommendedName>
</protein>
<dbReference type="Proteomes" id="UP000075635">
    <property type="component" value="Unassembled WGS sequence"/>
</dbReference>
<proteinExistence type="predicted"/>
<evidence type="ECO:0000313" key="1">
    <source>
        <dbReference type="EMBL" id="KYF93373.1"/>
    </source>
</evidence>
<organism evidence="1 2">
    <name type="scientific">Sorangium cellulosum</name>
    <name type="common">Polyangium cellulosum</name>
    <dbReference type="NCBI Taxonomy" id="56"/>
    <lineage>
        <taxon>Bacteria</taxon>
        <taxon>Pseudomonadati</taxon>
        <taxon>Myxococcota</taxon>
        <taxon>Polyangia</taxon>
        <taxon>Polyangiales</taxon>
        <taxon>Polyangiaceae</taxon>
        <taxon>Sorangium</taxon>
    </lineage>
</organism>